<dbReference type="InterPro" id="IPR050196">
    <property type="entry name" value="Cytochrome_P450_Monoox"/>
</dbReference>
<evidence type="ECO:0000256" key="14">
    <source>
        <dbReference type="SAM" id="SignalP"/>
    </source>
</evidence>
<dbReference type="GeneID" id="113514521"/>
<sequence length="334" mass="37728">MIVLILIWTLCLLCAYYLWNQRSRDTDNEPPMCPGALPVIGHAHLLIGDSSYLWQAMVDLANKSYAAGGVVSAAIGPRTIYVVTDPDDFFTVANTCLQKDGFYDFAKPWLGEGLVTGTLSIWRNHRKLLNPAFSNTVLDGFIEVFNSQSRRLVKDLSVEVGKGSFDHWTYTRHNALETICLTALGVDFTDHNLLNSQYVVAAEQIFNTMVDRFQKFWLHSSITFRFSGVKKKQDECLKILHNMSNTVLQRRKSEFIGNVLPERKTGGSTRSKFKAFMDLLLELSIEKGVLNDREIREHVDTMIVGGHDTSANVLMYTLILLGSHPAAQDRVYEE</sequence>
<accession>A0ABM3MN70</accession>
<organism evidence="15 16">
    <name type="scientific">Galleria mellonella</name>
    <name type="common">Greater wax moth</name>
    <dbReference type="NCBI Taxonomy" id="7137"/>
    <lineage>
        <taxon>Eukaryota</taxon>
        <taxon>Metazoa</taxon>
        <taxon>Ecdysozoa</taxon>
        <taxon>Arthropoda</taxon>
        <taxon>Hexapoda</taxon>
        <taxon>Insecta</taxon>
        <taxon>Pterygota</taxon>
        <taxon>Neoptera</taxon>
        <taxon>Endopterygota</taxon>
        <taxon>Lepidoptera</taxon>
        <taxon>Glossata</taxon>
        <taxon>Ditrysia</taxon>
        <taxon>Pyraloidea</taxon>
        <taxon>Pyralidae</taxon>
        <taxon>Galleriinae</taxon>
        <taxon>Galleria</taxon>
    </lineage>
</organism>
<evidence type="ECO:0000313" key="16">
    <source>
        <dbReference type="RefSeq" id="XP_052752817.1"/>
    </source>
</evidence>
<proteinExistence type="inferred from homology"/>
<keyword evidence="10" id="KW-0560">Oxidoreductase</keyword>
<dbReference type="RefSeq" id="XP_052752817.1">
    <property type="nucleotide sequence ID" value="XM_052896857.1"/>
</dbReference>
<keyword evidence="11" id="KW-0408">Iron</keyword>
<evidence type="ECO:0000256" key="3">
    <source>
        <dbReference type="ARBA" id="ARBA00004174"/>
    </source>
</evidence>
<reference evidence="16" key="1">
    <citation type="submission" date="2025-08" db="UniProtKB">
        <authorList>
            <consortium name="RefSeq"/>
        </authorList>
    </citation>
    <scope>IDENTIFICATION</scope>
    <source>
        <tissue evidence="16">Whole larvae</tissue>
    </source>
</reference>
<dbReference type="InterPro" id="IPR036396">
    <property type="entry name" value="Cyt_P450_sf"/>
</dbReference>
<dbReference type="Pfam" id="PF00067">
    <property type="entry name" value="p450"/>
    <property type="match status" value="1"/>
</dbReference>
<dbReference type="InterPro" id="IPR001128">
    <property type="entry name" value="Cyt_P450"/>
</dbReference>
<keyword evidence="9" id="KW-0492">Microsome</keyword>
<protein>
    <submittedName>
        <fullName evidence="16">Cytochrome P450 4C1-like</fullName>
    </submittedName>
</protein>
<feature type="signal peptide" evidence="14">
    <location>
        <begin position="1"/>
        <end position="15"/>
    </location>
</feature>
<comment type="similarity">
    <text evidence="5">Belongs to the cytochrome P450 family.</text>
</comment>
<evidence type="ECO:0000256" key="13">
    <source>
        <dbReference type="ARBA" id="ARBA00023136"/>
    </source>
</evidence>
<evidence type="ECO:0000256" key="2">
    <source>
        <dbReference type="ARBA" id="ARBA00003690"/>
    </source>
</evidence>
<dbReference type="PANTHER" id="PTHR24291:SF189">
    <property type="entry name" value="CYTOCHROME P450 4C3-RELATED"/>
    <property type="match status" value="1"/>
</dbReference>
<keyword evidence="6" id="KW-0349">Heme</keyword>
<evidence type="ECO:0000256" key="9">
    <source>
        <dbReference type="ARBA" id="ARBA00022848"/>
    </source>
</evidence>
<evidence type="ECO:0000256" key="6">
    <source>
        <dbReference type="ARBA" id="ARBA00022617"/>
    </source>
</evidence>
<keyword evidence="15" id="KW-1185">Reference proteome</keyword>
<keyword evidence="12" id="KW-0503">Monooxygenase</keyword>
<keyword evidence="13" id="KW-0472">Membrane</keyword>
<keyword evidence="7" id="KW-0479">Metal-binding</keyword>
<evidence type="ECO:0000256" key="8">
    <source>
        <dbReference type="ARBA" id="ARBA00022824"/>
    </source>
</evidence>
<dbReference type="PANTHER" id="PTHR24291">
    <property type="entry name" value="CYTOCHROME P450 FAMILY 4"/>
    <property type="match status" value="1"/>
</dbReference>
<evidence type="ECO:0000256" key="1">
    <source>
        <dbReference type="ARBA" id="ARBA00001971"/>
    </source>
</evidence>
<comment type="cofactor">
    <cofactor evidence="1">
        <name>heme</name>
        <dbReference type="ChEBI" id="CHEBI:30413"/>
    </cofactor>
</comment>
<evidence type="ECO:0000256" key="12">
    <source>
        <dbReference type="ARBA" id="ARBA00023033"/>
    </source>
</evidence>
<name>A0ABM3MN70_GALME</name>
<keyword evidence="8" id="KW-0256">Endoplasmic reticulum</keyword>
<dbReference type="SUPFAM" id="SSF48264">
    <property type="entry name" value="Cytochrome P450"/>
    <property type="match status" value="1"/>
</dbReference>
<evidence type="ECO:0000256" key="5">
    <source>
        <dbReference type="ARBA" id="ARBA00010617"/>
    </source>
</evidence>
<keyword evidence="14" id="KW-0732">Signal</keyword>
<comment type="function">
    <text evidence="2">May be involved in the metabolism of insect hormones and in the breakdown of synthetic insecticides.</text>
</comment>
<feature type="chain" id="PRO_5046371660" evidence="14">
    <location>
        <begin position="16"/>
        <end position="334"/>
    </location>
</feature>
<evidence type="ECO:0000256" key="4">
    <source>
        <dbReference type="ARBA" id="ARBA00004406"/>
    </source>
</evidence>
<evidence type="ECO:0000256" key="11">
    <source>
        <dbReference type="ARBA" id="ARBA00023004"/>
    </source>
</evidence>
<evidence type="ECO:0000256" key="10">
    <source>
        <dbReference type="ARBA" id="ARBA00023002"/>
    </source>
</evidence>
<evidence type="ECO:0000313" key="15">
    <source>
        <dbReference type="Proteomes" id="UP001652740"/>
    </source>
</evidence>
<evidence type="ECO:0000256" key="7">
    <source>
        <dbReference type="ARBA" id="ARBA00022723"/>
    </source>
</evidence>
<gene>
    <name evidence="16" type="primary">LOC113514521</name>
</gene>
<dbReference type="Gene3D" id="1.10.630.10">
    <property type="entry name" value="Cytochrome P450"/>
    <property type="match status" value="1"/>
</dbReference>
<comment type="subcellular location">
    <subcellularLocation>
        <location evidence="4">Endoplasmic reticulum membrane</location>
        <topology evidence="4">Peripheral membrane protein</topology>
    </subcellularLocation>
    <subcellularLocation>
        <location evidence="3">Microsome membrane</location>
        <topology evidence="3">Peripheral membrane protein</topology>
    </subcellularLocation>
</comment>
<dbReference type="Proteomes" id="UP001652740">
    <property type="component" value="Unplaced"/>
</dbReference>